<dbReference type="AlphaFoldDB" id="A0A6N7X4W7"/>
<dbReference type="PANTHER" id="PTHR36122:SF2">
    <property type="entry name" value="NICOTINAMIDE RIBOSIDE TRANSPORTER PNUC"/>
    <property type="match status" value="1"/>
</dbReference>
<feature type="transmembrane region" description="Helical" evidence="8">
    <location>
        <begin position="53"/>
        <end position="75"/>
    </location>
</feature>
<feature type="transmembrane region" description="Helical" evidence="8">
    <location>
        <begin position="24"/>
        <end position="47"/>
    </location>
</feature>
<evidence type="ECO:0000256" key="4">
    <source>
        <dbReference type="ARBA" id="ARBA00022475"/>
    </source>
</evidence>
<dbReference type="GO" id="GO:0005886">
    <property type="term" value="C:plasma membrane"/>
    <property type="evidence" value="ECO:0007669"/>
    <property type="project" value="UniProtKB-SubCell"/>
</dbReference>
<organism evidence="9 11">
    <name type="scientific">Streptococcus alactolyticus</name>
    <dbReference type="NCBI Taxonomy" id="29389"/>
    <lineage>
        <taxon>Bacteria</taxon>
        <taxon>Bacillati</taxon>
        <taxon>Bacillota</taxon>
        <taxon>Bacilli</taxon>
        <taxon>Lactobacillales</taxon>
        <taxon>Streptococcaceae</taxon>
        <taxon>Streptococcus</taxon>
    </lineage>
</organism>
<dbReference type="RefSeq" id="WP_154454488.1">
    <property type="nucleotide sequence ID" value="NZ_CALVGA010000007.1"/>
</dbReference>
<evidence type="ECO:0000256" key="7">
    <source>
        <dbReference type="ARBA" id="ARBA00023136"/>
    </source>
</evidence>
<dbReference type="Pfam" id="PF04973">
    <property type="entry name" value="NMN_transporter"/>
    <property type="match status" value="1"/>
</dbReference>
<reference evidence="10 12" key="2">
    <citation type="submission" date="2022-12" db="EMBL/GenBank/DDBJ databases">
        <title>Streptococcus alactolyticus LGM, complete genome.</title>
        <authorList>
            <person name="Liu Z."/>
            <person name="Mu C."/>
            <person name="Zhu W."/>
        </authorList>
    </citation>
    <scope>NUCLEOTIDE SEQUENCE [LARGE SCALE GENOMIC DNA]</scope>
    <source>
        <strain evidence="10 12">LGM</strain>
    </source>
</reference>
<dbReference type="GO" id="GO:0034257">
    <property type="term" value="F:nicotinamide riboside transmembrane transporter activity"/>
    <property type="evidence" value="ECO:0007669"/>
    <property type="project" value="InterPro"/>
</dbReference>
<dbReference type="Proteomes" id="UP001212085">
    <property type="component" value="Chromosome"/>
</dbReference>
<feature type="transmembrane region" description="Helical" evidence="8">
    <location>
        <begin position="140"/>
        <end position="158"/>
    </location>
</feature>
<feature type="transmembrane region" description="Helical" evidence="8">
    <location>
        <begin position="188"/>
        <end position="205"/>
    </location>
</feature>
<reference evidence="9 11" key="1">
    <citation type="submission" date="2019-08" db="EMBL/GenBank/DDBJ databases">
        <title>In-depth cultivation of the pig gut microbiome towards novel bacterial diversity and tailored functional studies.</title>
        <authorList>
            <person name="Wylensek D."/>
            <person name="Hitch T.C.A."/>
            <person name="Clavel T."/>
        </authorList>
    </citation>
    <scope>NUCLEOTIDE SEQUENCE [LARGE SCALE GENOMIC DNA]</scope>
    <source>
        <strain evidence="9 11">BL-178-WT-3A</strain>
    </source>
</reference>
<gene>
    <name evidence="9" type="ORF">FYJ82_02330</name>
    <name evidence="10" type="ORF">O6R09_02255</name>
</gene>
<accession>A0A6N7X4W7</accession>
<comment type="subcellular location">
    <subcellularLocation>
        <location evidence="1">Cell membrane</location>
        <topology evidence="1">Multi-pass membrane protein</topology>
    </subcellularLocation>
</comment>
<keyword evidence="3" id="KW-0813">Transport</keyword>
<evidence type="ECO:0000256" key="8">
    <source>
        <dbReference type="SAM" id="Phobius"/>
    </source>
</evidence>
<dbReference type="PANTHER" id="PTHR36122">
    <property type="entry name" value="NICOTINAMIDE RIBOSIDE TRANSPORTER PNUC"/>
    <property type="match status" value="1"/>
</dbReference>
<name>A0A6N7X4W7_STRAY</name>
<evidence type="ECO:0000313" key="9">
    <source>
        <dbReference type="EMBL" id="MST53282.1"/>
    </source>
</evidence>
<sequence>MDTQLSLKQSFDLAWGRFTLRERLFVIASFTVSLGFTVYGILSTLWLGQLDMITILSIIMSVFGFIGTWTLALQWQHTFKVNGIQNLAGILVAGMQGIYGDMFTSLYYLITEFIGNSNWKKRRNKDGELVVDKGFGVKDVLIAIFFWTIWLGLLSFWMGGQQIILDALTNGLSFTAQQRQVKGHIDGFYLWLLVDLLSFILFMAIGNQVVAFSYLGMFAQGSVGIMIWQKGKGDNVALQNKKASEETL</sequence>
<evidence type="ECO:0000256" key="3">
    <source>
        <dbReference type="ARBA" id="ARBA00022448"/>
    </source>
</evidence>
<evidence type="ECO:0000256" key="2">
    <source>
        <dbReference type="ARBA" id="ARBA00006669"/>
    </source>
</evidence>
<evidence type="ECO:0000313" key="10">
    <source>
        <dbReference type="EMBL" id="WBB06770.1"/>
    </source>
</evidence>
<dbReference type="EMBL" id="VUNP01000006">
    <property type="protein sequence ID" value="MST53282.1"/>
    <property type="molecule type" value="Genomic_DNA"/>
</dbReference>
<evidence type="ECO:0000256" key="5">
    <source>
        <dbReference type="ARBA" id="ARBA00022692"/>
    </source>
</evidence>
<comment type="similarity">
    <text evidence="2">Belongs to the nicotinamide ribonucleoside (NR) uptake permease (TC 4.B.1) family.</text>
</comment>
<keyword evidence="5 8" id="KW-0812">Transmembrane</keyword>
<proteinExistence type="inferred from homology"/>
<feature type="transmembrane region" description="Helical" evidence="8">
    <location>
        <begin position="87"/>
        <end position="110"/>
    </location>
</feature>
<protein>
    <submittedName>
        <fullName evidence="9 10">Nicotinamide mononucleotide transporter</fullName>
    </submittedName>
</protein>
<keyword evidence="7 8" id="KW-0472">Membrane</keyword>
<keyword evidence="6 8" id="KW-1133">Transmembrane helix</keyword>
<keyword evidence="4" id="KW-1003">Cell membrane</keyword>
<dbReference type="EMBL" id="CP114883">
    <property type="protein sequence ID" value="WBB06770.1"/>
    <property type="molecule type" value="Genomic_DNA"/>
</dbReference>
<evidence type="ECO:0000313" key="12">
    <source>
        <dbReference type="Proteomes" id="UP001212085"/>
    </source>
</evidence>
<dbReference type="InterPro" id="IPR006419">
    <property type="entry name" value="NMN_transpt_PnuC"/>
</dbReference>
<keyword evidence="12" id="KW-1185">Reference proteome</keyword>
<evidence type="ECO:0000256" key="6">
    <source>
        <dbReference type="ARBA" id="ARBA00022989"/>
    </source>
</evidence>
<dbReference type="OrthoDB" id="9791248at2"/>
<dbReference type="Proteomes" id="UP000471052">
    <property type="component" value="Unassembled WGS sequence"/>
</dbReference>
<evidence type="ECO:0000313" key="11">
    <source>
        <dbReference type="Proteomes" id="UP000471052"/>
    </source>
</evidence>
<dbReference type="GeneID" id="99637525"/>
<evidence type="ECO:0000256" key="1">
    <source>
        <dbReference type="ARBA" id="ARBA00004651"/>
    </source>
</evidence>